<name>A0ABS9SAS4_9GAMM</name>
<gene>
    <name evidence="3" type="ORF">MLE19_17915</name>
</gene>
<proteinExistence type="predicted"/>
<dbReference type="Proteomes" id="UP001320609">
    <property type="component" value="Unassembled WGS sequence"/>
</dbReference>
<protein>
    <submittedName>
        <fullName evidence="3">Zinc ribbon domain-containing protein</fullName>
    </submittedName>
</protein>
<keyword evidence="4" id="KW-1185">Reference proteome</keyword>
<feature type="compositionally biased region" description="Low complexity" evidence="1">
    <location>
        <begin position="72"/>
        <end position="99"/>
    </location>
</feature>
<feature type="region of interest" description="Disordered" evidence="1">
    <location>
        <begin position="65"/>
        <end position="99"/>
    </location>
</feature>
<dbReference type="InterPro" id="IPR013429">
    <property type="entry name" value="Regulatory_FmdB_Zinc_ribbon"/>
</dbReference>
<evidence type="ECO:0000259" key="2">
    <source>
        <dbReference type="SMART" id="SM00834"/>
    </source>
</evidence>
<dbReference type="NCBIfam" id="TIGR02605">
    <property type="entry name" value="CxxC_CxxC_SSSS"/>
    <property type="match status" value="1"/>
</dbReference>
<evidence type="ECO:0000313" key="3">
    <source>
        <dbReference type="EMBL" id="MCH4813216.1"/>
    </source>
</evidence>
<dbReference type="EMBL" id="JAKVTW010000016">
    <property type="protein sequence ID" value="MCH4813216.1"/>
    <property type="molecule type" value="Genomic_DNA"/>
</dbReference>
<dbReference type="SMART" id="SM00834">
    <property type="entry name" value="CxxC_CXXC_SSSS"/>
    <property type="match status" value="1"/>
</dbReference>
<dbReference type="PANTHER" id="PTHR34404">
    <property type="entry name" value="REGULATORY PROTEIN, FMDB FAMILY"/>
    <property type="match status" value="1"/>
</dbReference>
<dbReference type="RefSeq" id="WP_240719495.1">
    <property type="nucleotide sequence ID" value="NZ_JAKVTW010000016.1"/>
</dbReference>
<feature type="domain" description="Putative regulatory protein FmdB zinc ribbon" evidence="2">
    <location>
        <begin position="1"/>
        <end position="42"/>
    </location>
</feature>
<reference evidence="3 4" key="1">
    <citation type="submission" date="2022-03" db="EMBL/GenBank/DDBJ databases">
        <title>Genomic signatures underlying metal tolerance in selected Arctic bacterial isolates.</title>
        <authorList>
            <person name="Thomas F.A."/>
            <person name="Venkatachalam S."/>
            <person name="Krishnan K.P."/>
        </authorList>
    </citation>
    <scope>NUCLEOTIDE SEQUENCE [LARGE SCALE GENOMIC DNA]</scope>
    <source>
        <strain evidence="3 4">HM116</strain>
    </source>
</reference>
<accession>A0ABS9SAS4</accession>
<evidence type="ECO:0000313" key="4">
    <source>
        <dbReference type="Proteomes" id="UP001320609"/>
    </source>
</evidence>
<dbReference type="PANTHER" id="PTHR34404:SF2">
    <property type="entry name" value="CONSERVED SERINE RICH PROTEIN"/>
    <property type="match status" value="1"/>
</dbReference>
<evidence type="ECO:0000256" key="1">
    <source>
        <dbReference type="SAM" id="MobiDB-lite"/>
    </source>
</evidence>
<sequence length="99" mass="10345">MPIYEYECKACGHRLEKLQKISADPLKDCPACQSDGLERLVSAAGFRLAGGGWYETDFKTGSKKNLVADGKTASPDTAKSSDTSATAKSATPSDKGAAA</sequence>
<comment type="caution">
    <text evidence="3">The sequence shown here is derived from an EMBL/GenBank/DDBJ whole genome shotgun (WGS) entry which is preliminary data.</text>
</comment>
<dbReference type="Pfam" id="PF09723">
    <property type="entry name" value="Zn_ribbon_8"/>
    <property type="match status" value="1"/>
</dbReference>
<organism evidence="3 4">
    <name type="scientific">Vreelandella neptunia</name>
    <dbReference type="NCBI Taxonomy" id="115551"/>
    <lineage>
        <taxon>Bacteria</taxon>
        <taxon>Pseudomonadati</taxon>
        <taxon>Pseudomonadota</taxon>
        <taxon>Gammaproteobacteria</taxon>
        <taxon>Oceanospirillales</taxon>
        <taxon>Halomonadaceae</taxon>
        <taxon>Vreelandella</taxon>
    </lineage>
</organism>